<gene>
    <name evidence="1" type="ORF">S03H2_18093</name>
</gene>
<name>X1ERV9_9ZZZZ</name>
<proteinExistence type="predicted"/>
<protein>
    <recommendedName>
        <fullName evidence="2">Type I restriction enzyme R protein N-terminal domain-containing protein</fullName>
    </recommendedName>
</protein>
<sequence>MEYEDSKKNLGNLIIWADQNTDKRSRNEATTRLHLIDRLFFECLGWQHEDCTAEERVNGKYIDYSFRCPECLLVVEAKKEGVYFELPVGKSRQKQDIKFFLDNFPKVYKAIEQATSYCQSHGTPYGAVCNGHQLIIFVASRTDGRPPLDGKVLVFNSLPNLYENFLLVWQCLSKLGIVSRHLSIELQDVSIAPVPEKLSKGITG</sequence>
<organism evidence="1">
    <name type="scientific">marine sediment metagenome</name>
    <dbReference type="NCBI Taxonomy" id="412755"/>
    <lineage>
        <taxon>unclassified sequences</taxon>
        <taxon>metagenomes</taxon>
        <taxon>ecological metagenomes</taxon>
    </lineage>
</organism>
<accession>X1ERV9</accession>
<dbReference type="EMBL" id="BARU01009369">
    <property type="protein sequence ID" value="GAH36121.1"/>
    <property type="molecule type" value="Genomic_DNA"/>
</dbReference>
<feature type="non-terminal residue" evidence="1">
    <location>
        <position position="204"/>
    </location>
</feature>
<dbReference type="AlphaFoldDB" id="X1ERV9"/>
<comment type="caution">
    <text evidence="1">The sequence shown here is derived from an EMBL/GenBank/DDBJ whole genome shotgun (WGS) entry which is preliminary data.</text>
</comment>
<evidence type="ECO:0000313" key="1">
    <source>
        <dbReference type="EMBL" id="GAH36121.1"/>
    </source>
</evidence>
<reference evidence="1" key="1">
    <citation type="journal article" date="2014" name="Front. Microbiol.">
        <title>High frequency of phylogenetically diverse reductive dehalogenase-homologous genes in deep subseafloor sedimentary metagenomes.</title>
        <authorList>
            <person name="Kawai M."/>
            <person name="Futagami T."/>
            <person name="Toyoda A."/>
            <person name="Takaki Y."/>
            <person name="Nishi S."/>
            <person name="Hori S."/>
            <person name="Arai W."/>
            <person name="Tsubouchi T."/>
            <person name="Morono Y."/>
            <person name="Uchiyama I."/>
            <person name="Ito T."/>
            <person name="Fujiyama A."/>
            <person name="Inagaki F."/>
            <person name="Takami H."/>
        </authorList>
    </citation>
    <scope>NUCLEOTIDE SEQUENCE</scope>
    <source>
        <strain evidence="1">Expedition CK06-06</strain>
    </source>
</reference>
<evidence type="ECO:0008006" key="2">
    <source>
        <dbReference type="Google" id="ProtNLM"/>
    </source>
</evidence>